<dbReference type="STRING" id="70448.Q01EF3"/>
<dbReference type="OrthoDB" id="514214at2759"/>
<dbReference type="GO" id="GO:0006281">
    <property type="term" value="P:DNA repair"/>
    <property type="evidence" value="ECO:0007669"/>
    <property type="project" value="TreeGrafter"/>
</dbReference>
<keyword evidence="2" id="KW-0539">Nucleus</keyword>
<dbReference type="InterPro" id="IPR006906">
    <property type="entry name" value="Timeless_N"/>
</dbReference>
<dbReference type="InterPro" id="IPR044998">
    <property type="entry name" value="Timeless"/>
</dbReference>
<dbReference type="AlphaFoldDB" id="Q01EF3"/>
<feature type="domain" description="Timeless N-terminal" evidence="4">
    <location>
        <begin position="24"/>
        <end position="226"/>
    </location>
</feature>
<name>Q01EF3_OSTTA</name>
<sequence>MSQYSESHLLSLVSTIGARAAGSRYRKDTDCEVSLQDIIRFLQKDNNERRVFLQLTAWNVLAKDLIPLLLSEDDVNVCVLVLKLLVFHTLPPEKDSSSFLEQVRALNLSARALLDNPVIFPKIMHLVSQALQTIETRRLVATDVEAKMLQLVLTFIRNLLLVSTSSTGFEATNLDSVDETCKILSECKFLQVLATILQDVRLSPFKAEIPILVEIFELILNADKGNSAWYRMRPVSDQHPGHARATRPDRQKFGVSKEQLSRFSAVYVRRSQYVVSEKIIRGMRKESSGSRPVRARGGSALSPTWLSDFSESLHSAAVNQFLLIAWEDLKRGRQQMGLSVEYSIRLSCFARLCSHFVGSSYSKVLNHARNEQRTISADYVATIANILSTDFVTWIRCEWLELEQSKLFSECVPLVELLACIAQLLTELQNWNQDERIRFASRPIRYEFLNEDTKYGLICFLRSQLKNFKWSGMPANYLASLFTLLSEMSNLSSLSSTLSSTYEQVIGETSDQLNDIFMDCTIFMNHLRLTQLFHPKNYAEASCRARFLNRVDPSTSLRLSALTSLQLLRMNFHEGIASASSNLLEKTIQLLNGEAYGNNGAEGSVFVKLLVDHS</sequence>
<evidence type="ECO:0000313" key="5">
    <source>
        <dbReference type="EMBL" id="CAL52300.2"/>
    </source>
</evidence>
<comment type="caution">
    <text evidence="5">The sequence shown here is derived from an EMBL/GenBank/DDBJ whole genome shotgun (WGS) entry which is preliminary data.</text>
</comment>
<dbReference type="GO" id="GO:0043111">
    <property type="term" value="P:replication fork arrest"/>
    <property type="evidence" value="ECO:0007669"/>
    <property type="project" value="TreeGrafter"/>
</dbReference>
<keyword evidence="3" id="KW-0131">Cell cycle</keyword>
<proteinExistence type="predicted"/>
<comment type="subcellular location">
    <subcellularLocation>
        <location evidence="1">Nucleus</location>
    </subcellularLocation>
</comment>
<dbReference type="PANTHER" id="PTHR22940:SF4">
    <property type="entry name" value="PROTEIN TIMELESS HOMOLOG"/>
    <property type="match status" value="1"/>
</dbReference>
<accession>Q01EF3</accession>
<gene>
    <name evidence="5" type="ORF">OT_ostta02g02210</name>
</gene>
<evidence type="ECO:0000259" key="4">
    <source>
        <dbReference type="Pfam" id="PF04821"/>
    </source>
</evidence>
<dbReference type="RefSeq" id="XP_003075028.1">
    <property type="nucleotide sequence ID" value="XM_003074980.1"/>
</dbReference>
<dbReference type="InParanoid" id="Q01EF3"/>
<keyword evidence="6" id="KW-1185">Reference proteome</keyword>
<dbReference type="GO" id="GO:0003677">
    <property type="term" value="F:DNA binding"/>
    <property type="evidence" value="ECO:0007669"/>
    <property type="project" value="TreeGrafter"/>
</dbReference>
<reference evidence="6" key="1">
    <citation type="journal article" date="2006" name="Proc. Natl. Acad. Sci. U.S.A.">
        <title>Genome analysis of the smallest free-living eukaryote Ostreococcus tauri unveils many unique features.</title>
        <authorList>
            <person name="Derelle E."/>
            <person name="Ferraz C."/>
            <person name="Rombauts S."/>
            <person name="Rouze P."/>
            <person name="Worden A.Z."/>
            <person name="Robbens S."/>
            <person name="Partensky F."/>
            <person name="Degroeve S."/>
            <person name="Echeynie S."/>
            <person name="Cooke R."/>
            <person name="Saeys Y."/>
            <person name="Wuyts J."/>
            <person name="Jabbari K."/>
            <person name="Bowler C."/>
            <person name="Panaud O."/>
            <person name="Piegu B."/>
            <person name="Ball S.G."/>
            <person name="Ral J.-P."/>
            <person name="Bouget F.-Y."/>
            <person name="Piganeau G."/>
            <person name="De Baets B."/>
            <person name="Picard A."/>
            <person name="Delseny M."/>
            <person name="Demaille J."/>
            <person name="Van de Peer Y."/>
            <person name="Moreau H."/>
        </authorList>
    </citation>
    <scope>NUCLEOTIDE SEQUENCE [LARGE SCALE GENOMIC DNA]</scope>
    <source>
        <strain evidence="6">OTTH 0595 / CCAP 157/2 / RCC745</strain>
    </source>
</reference>
<reference evidence="5 6" key="2">
    <citation type="journal article" date="2014" name="BMC Genomics">
        <title>An improved genome of the model marine alga Ostreococcus tauri unfolds by assessing Illumina de novo assemblies.</title>
        <authorList>
            <person name="Blanc-Mathieu R."/>
            <person name="Verhelst B."/>
            <person name="Derelle E."/>
            <person name="Rombauts S."/>
            <person name="Bouget F.Y."/>
            <person name="Carre I."/>
            <person name="Chateau A."/>
            <person name="Eyre-Walker A."/>
            <person name="Grimsley N."/>
            <person name="Moreau H."/>
            <person name="Piegu B."/>
            <person name="Rivals E."/>
            <person name="Schackwitz W."/>
            <person name="Van de Peer Y."/>
            <person name="Piganeau G."/>
        </authorList>
    </citation>
    <scope>NUCLEOTIDE SEQUENCE [LARGE SCALE GENOMIC DNA]</scope>
    <source>
        <strain evidence="6">OTTH 0595 / CCAP 157/2 / RCC745</strain>
    </source>
</reference>
<dbReference type="GeneID" id="9832581"/>
<dbReference type="GO" id="GO:0000076">
    <property type="term" value="P:DNA replication checkpoint signaling"/>
    <property type="evidence" value="ECO:0007669"/>
    <property type="project" value="TreeGrafter"/>
</dbReference>
<protein>
    <submittedName>
        <fullName evidence="5">Timeless protein</fullName>
    </submittedName>
</protein>
<dbReference type="EMBL" id="CAID01000002">
    <property type="protein sequence ID" value="CAL52300.2"/>
    <property type="molecule type" value="Genomic_DNA"/>
</dbReference>
<organism evidence="5 6">
    <name type="scientific">Ostreococcus tauri</name>
    <name type="common">Marine green alga</name>
    <dbReference type="NCBI Taxonomy" id="70448"/>
    <lineage>
        <taxon>Eukaryota</taxon>
        <taxon>Viridiplantae</taxon>
        <taxon>Chlorophyta</taxon>
        <taxon>Mamiellophyceae</taxon>
        <taxon>Mamiellales</taxon>
        <taxon>Bathycoccaceae</taxon>
        <taxon>Ostreococcus</taxon>
    </lineage>
</organism>
<dbReference type="GO" id="GO:0031298">
    <property type="term" value="C:replication fork protection complex"/>
    <property type="evidence" value="ECO:0007669"/>
    <property type="project" value="TreeGrafter"/>
</dbReference>
<evidence type="ECO:0000256" key="1">
    <source>
        <dbReference type="ARBA" id="ARBA00004123"/>
    </source>
</evidence>
<dbReference type="Proteomes" id="UP000009170">
    <property type="component" value="Unassembled WGS sequence"/>
</dbReference>
<evidence type="ECO:0000256" key="2">
    <source>
        <dbReference type="ARBA" id="ARBA00023242"/>
    </source>
</evidence>
<dbReference type="OMA" id="MERGMEN"/>
<evidence type="ECO:0000313" key="6">
    <source>
        <dbReference type="Proteomes" id="UP000009170"/>
    </source>
</evidence>
<dbReference type="KEGG" id="ota:OT_ostta02g02210"/>
<dbReference type="Pfam" id="PF04821">
    <property type="entry name" value="TIMELESS"/>
    <property type="match status" value="1"/>
</dbReference>
<dbReference type="PANTHER" id="PTHR22940">
    <property type="entry name" value="TIMEOUT/TIMELESS-2"/>
    <property type="match status" value="1"/>
</dbReference>
<evidence type="ECO:0000256" key="3">
    <source>
        <dbReference type="ARBA" id="ARBA00023306"/>
    </source>
</evidence>